<dbReference type="Proteomes" id="UP001152872">
    <property type="component" value="Unassembled WGS sequence"/>
</dbReference>
<comment type="caution">
    <text evidence="1">The sequence shown here is derived from an EMBL/GenBank/DDBJ whole genome shotgun (WGS) entry which is preliminary data.</text>
</comment>
<dbReference type="AlphaFoldDB" id="A0A9X4MBH8"/>
<organism evidence="1 2">
    <name type="scientific">Pseudanabaena catenata USMAC16</name>
    <dbReference type="NCBI Taxonomy" id="1855837"/>
    <lineage>
        <taxon>Bacteria</taxon>
        <taxon>Bacillati</taxon>
        <taxon>Cyanobacteriota</taxon>
        <taxon>Cyanophyceae</taxon>
        <taxon>Pseudanabaenales</taxon>
        <taxon>Pseudanabaenaceae</taxon>
        <taxon>Pseudanabaena</taxon>
    </lineage>
</organism>
<name>A0A9X4MBH8_9CYAN</name>
<accession>A0A9X4MBH8</accession>
<dbReference type="EMBL" id="VBTY01000174">
    <property type="protein sequence ID" value="MDG3496338.1"/>
    <property type="molecule type" value="Genomic_DNA"/>
</dbReference>
<dbReference type="RefSeq" id="WP_144052529.1">
    <property type="nucleotide sequence ID" value="NZ_VBTY01000174.1"/>
</dbReference>
<keyword evidence="2" id="KW-1185">Reference proteome</keyword>
<evidence type="ECO:0000313" key="1">
    <source>
        <dbReference type="EMBL" id="MDG3496338.1"/>
    </source>
</evidence>
<evidence type="ECO:0000313" key="2">
    <source>
        <dbReference type="Proteomes" id="UP001152872"/>
    </source>
</evidence>
<protein>
    <submittedName>
        <fullName evidence="1">Uncharacterized protein</fullName>
    </submittedName>
</protein>
<gene>
    <name evidence="1" type="ORF">FEV09_17495</name>
</gene>
<proteinExistence type="predicted"/>
<sequence length="196" mass="22194">MEGKALLESLRLAQIPTSYNLVIDREMLKISLTSKLIQECQRLGNKLPLLHLSMHGNENGIELSDKDFVSWQELWKLIAPLSNYMNGGLIICMSTCYGSYGSYMANFGKNNLIYASLIGNISTTNWADAAVGYITFYHLYFKELSIDQCVEAMKTASGDDGFRLHWGNEVYWKLRNLNFEVAQFRQALGMNQPNAS</sequence>
<reference evidence="1" key="1">
    <citation type="submission" date="2019-05" db="EMBL/GenBank/DDBJ databases">
        <title>Whole genome sequencing of Pseudanabaena catenata USMAC16.</title>
        <authorList>
            <person name="Khan Z."/>
            <person name="Omar W.M."/>
            <person name="Convey P."/>
            <person name="Merican F."/>
            <person name="Najimudin N."/>
        </authorList>
    </citation>
    <scope>NUCLEOTIDE SEQUENCE</scope>
    <source>
        <strain evidence="1">USMAC16</strain>
    </source>
</reference>